<evidence type="ECO:0000313" key="1">
    <source>
        <dbReference type="EMBL" id="KAH6640190.1"/>
    </source>
</evidence>
<protein>
    <submittedName>
        <fullName evidence="1">Uncharacterized protein</fullName>
    </submittedName>
</protein>
<evidence type="ECO:0000313" key="2">
    <source>
        <dbReference type="Proteomes" id="UP000724584"/>
    </source>
</evidence>
<dbReference type="Proteomes" id="UP000724584">
    <property type="component" value="Unassembled WGS sequence"/>
</dbReference>
<name>A0ACB7PE32_9PEZI</name>
<reference evidence="1 2" key="1">
    <citation type="journal article" date="2021" name="Nat. Commun.">
        <title>Genetic determinants of endophytism in the Arabidopsis root mycobiome.</title>
        <authorList>
            <person name="Mesny F."/>
            <person name="Miyauchi S."/>
            <person name="Thiergart T."/>
            <person name="Pickel B."/>
            <person name="Atanasova L."/>
            <person name="Karlsson M."/>
            <person name="Huettel B."/>
            <person name="Barry K.W."/>
            <person name="Haridas S."/>
            <person name="Chen C."/>
            <person name="Bauer D."/>
            <person name="Andreopoulos W."/>
            <person name="Pangilinan J."/>
            <person name="LaButti K."/>
            <person name="Riley R."/>
            <person name="Lipzen A."/>
            <person name="Clum A."/>
            <person name="Drula E."/>
            <person name="Henrissat B."/>
            <person name="Kohler A."/>
            <person name="Grigoriev I.V."/>
            <person name="Martin F.M."/>
            <person name="Hacquard S."/>
        </authorList>
    </citation>
    <scope>NUCLEOTIDE SEQUENCE [LARGE SCALE GENOMIC DNA]</scope>
    <source>
        <strain evidence="1 2">MPI-SDFR-AT-0079</strain>
    </source>
</reference>
<gene>
    <name evidence="1" type="ORF">F5144DRAFT_589724</name>
</gene>
<proteinExistence type="predicted"/>
<sequence length="262" mass="27621">MLLTSILALGSASLVASLPLEVAAAPQGLRVVGASVLGSGCPYGTADVRADASNTAADFSFLHRFSTINANMKGYAFLPAGTEGQCDNTFSFTGASGEVNYGIDLKGAREGAFSLSANPDVVSWSPCGGSTAILNMNTQCFISPTDDRALIAVGGKQFRRSERQPNADKMDRSTAIHVTKSLDNGHEDEAPTAHLYSGHTRICRGRVCLDKDGRQGLSSDSTRIQHDDTRIEIPAPGFLLGEHNPSPSSTLPALVAQLEVWP</sequence>
<organism evidence="1 2">
    <name type="scientific">Chaetomium tenue</name>
    <dbReference type="NCBI Taxonomy" id="1854479"/>
    <lineage>
        <taxon>Eukaryota</taxon>
        <taxon>Fungi</taxon>
        <taxon>Dikarya</taxon>
        <taxon>Ascomycota</taxon>
        <taxon>Pezizomycotina</taxon>
        <taxon>Sordariomycetes</taxon>
        <taxon>Sordariomycetidae</taxon>
        <taxon>Sordariales</taxon>
        <taxon>Chaetomiaceae</taxon>
        <taxon>Chaetomium</taxon>
    </lineage>
</organism>
<dbReference type="EMBL" id="JAGIZQ010000002">
    <property type="protein sequence ID" value="KAH6640190.1"/>
    <property type="molecule type" value="Genomic_DNA"/>
</dbReference>
<comment type="caution">
    <text evidence="1">The sequence shown here is derived from an EMBL/GenBank/DDBJ whole genome shotgun (WGS) entry which is preliminary data.</text>
</comment>
<accession>A0ACB7PE32</accession>
<keyword evidence="2" id="KW-1185">Reference proteome</keyword>